<feature type="region of interest" description="Disordered" evidence="5">
    <location>
        <begin position="922"/>
        <end position="964"/>
    </location>
</feature>
<evidence type="ECO:0000313" key="8">
    <source>
        <dbReference type="EMBL" id="KAG5656756.1"/>
    </source>
</evidence>
<dbReference type="PROSITE" id="PS50109">
    <property type="entry name" value="HIS_KIN"/>
    <property type="match status" value="1"/>
</dbReference>
<dbReference type="PROSITE" id="PS50110">
    <property type="entry name" value="RESPONSE_REGULATORY"/>
    <property type="match status" value="1"/>
</dbReference>
<dbReference type="Proteomes" id="UP000782241">
    <property type="component" value="Unassembled WGS sequence"/>
</dbReference>
<feature type="domain" description="Histidine kinase" evidence="6">
    <location>
        <begin position="505"/>
        <end position="769"/>
    </location>
</feature>
<feature type="domain" description="Response regulatory" evidence="7">
    <location>
        <begin position="1004"/>
        <end position="1125"/>
    </location>
</feature>
<dbReference type="FunFam" id="3.30.450.40:FF:000083">
    <property type="entry name" value="Sensor histidine kinase/response regulator, putative (AFU_orthologue AFUA_4G00660)"/>
    <property type="match status" value="1"/>
</dbReference>
<evidence type="ECO:0000259" key="6">
    <source>
        <dbReference type="PROSITE" id="PS50109"/>
    </source>
</evidence>
<evidence type="ECO:0000256" key="4">
    <source>
        <dbReference type="PROSITE-ProRule" id="PRU00169"/>
    </source>
</evidence>
<organism evidence="8 9">
    <name type="scientific">Fusarium avenaceum</name>
    <dbReference type="NCBI Taxonomy" id="40199"/>
    <lineage>
        <taxon>Eukaryota</taxon>
        <taxon>Fungi</taxon>
        <taxon>Dikarya</taxon>
        <taxon>Ascomycota</taxon>
        <taxon>Pezizomycotina</taxon>
        <taxon>Sordariomycetes</taxon>
        <taxon>Hypocreomycetidae</taxon>
        <taxon>Hypocreales</taxon>
        <taxon>Nectriaceae</taxon>
        <taxon>Fusarium</taxon>
        <taxon>Fusarium tricinctum species complex</taxon>
    </lineage>
</organism>
<evidence type="ECO:0000256" key="5">
    <source>
        <dbReference type="SAM" id="MobiDB-lite"/>
    </source>
</evidence>
<dbReference type="InterPro" id="IPR003018">
    <property type="entry name" value="GAF"/>
</dbReference>
<sequence>MDGRLVIAMSGSAWRQAELSRERETFRYDPALIANSISNSPANLIPSHKLTTSTDTTLTAFCQLAALRLNTSRALISLFDRASQFVVAEATQHARLRPNSSPKRSDQGLWLCGTNFPRSFGVCERVVLDSTNPTSSVNLAAHRHPLTIIDDLANHETLRHRPYCHSWPNNRFYAGIPLITPRGIVIGVLCVFDSQPRSGLDEASESVLRDLADSVMAHLDQRRVSERYRQADRVTRGIRRFFHGRSTDMQMKDDQLLATEPRLSTPGGGFAPQQNYSSDNTHRGDRLASTCASASDIMRDALEVDGLLLLDARNAHRSHFGNPKLDMDNSCLVLGSSVTADAKQEGNSYFGHSTLYASTLKKLLRYYPRGTIWSFDNAEGYVSDVMSDDTLSGVSNQGPMVEESDESSHESPDDANLSIQTRQELRRAVTQLLPGATSVAFFPIWNAQKRRWFAGGFAYSNRSSRVFSPKRELSYLRALGTVLMAEVSFIREREVELSKLGVLDSISHELRSPLHGIFFGAGVLRGGNLSPSQDDALLSVEACSRTLLDTIDQILDWSKINHFTSSLAKGDYTYTDVDNRALRSSRNNGVEAGMMSIASDVDLPRLIEEVVESVHIGHEFQKLSLGQIPQGFDAFKDNVKVVVHIEPMDNWGFHVQPGAIRRIIMNVLGNSLRFTSGGSIHIHCEQELTEDPSTRLVKLTIADTGCGMSRDFLTNDLFSPFTQQNIMSAGTGLGLSIVRRITEALGGTVEVQSAPSVGTTVRMDLPLKLSKAPNGANAVNVVARHHSKHDIEGSRVSILGFQDSVDHLYNPFLKSQLGGRDIMSSICRDWLKLRIVETQDSLAGVPHVVLCDDQSLDRARALTQTSPSIPIVVICQNAIVARKKEAADARSGPAGEQQVLFTHQPIGPRKLAKLLSRFVKDHTTDTQPPSTHGQGVPSVKTHSASASRIVQAPPTPPTGENDSTTFLGNPFFTRIKPQLPRSPLVTPLEKANPISDEPSSQNSTFLLVDDNPINMKILVMFMEKLKLQYATATDGQKAVAKYRENPKSYRCVFMDISMPVMNGFEATRAIRAIEADGASPRCSIFALTGLASKDAQHEALLSGVDLFLTKPIALAEITHILESKRLL</sequence>
<keyword evidence="3" id="KW-0418">Kinase</keyword>
<evidence type="ECO:0008006" key="10">
    <source>
        <dbReference type="Google" id="ProtNLM"/>
    </source>
</evidence>
<dbReference type="Pfam" id="PF01590">
    <property type="entry name" value="GAF"/>
    <property type="match status" value="1"/>
</dbReference>
<dbReference type="InterPro" id="IPR036097">
    <property type="entry name" value="HisK_dim/P_sf"/>
</dbReference>
<dbReference type="SUPFAM" id="SSF52172">
    <property type="entry name" value="CheY-like"/>
    <property type="match status" value="1"/>
</dbReference>
<protein>
    <recommendedName>
        <fullName evidence="10">Histidine kinase</fullName>
    </recommendedName>
</protein>
<dbReference type="Pfam" id="PF00072">
    <property type="entry name" value="Response_reg"/>
    <property type="match status" value="1"/>
</dbReference>
<dbReference type="InterPro" id="IPR004358">
    <property type="entry name" value="Sig_transdc_His_kin-like_C"/>
</dbReference>
<evidence type="ECO:0000256" key="1">
    <source>
        <dbReference type="ARBA" id="ARBA00022553"/>
    </source>
</evidence>
<keyword evidence="2" id="KW-0808">Transferase</keyword>
<dbReference type="SMART" id="SM00065">
    <property type="entry name" value="GAF"/>
    <property type="match status" value="1"/>
</dbReference>
<dbReference type="SMART" id="SM00387">
    <property type="entry name" value="HATPase_c"/>
    <property type="match status" value="1"/>
</dbReference>
<dbReference type="InterPro" id="IPR003661">
    <property type="entry name" value="HisK_dim/P_dom"/>
</dbReference>
<keyword evidence="9" id="KW-1185">Reference proteome</keyword>
<feature type="region of interest" description="Disordered" evidence="5">
    <location>
        <begin position="260"/>
        <end position="284"/>
    </location>
</feature>
<dbReference type="Gene3D" id="3.30.565.10">
    <property type="entry name" value="Histidine kinase-like ATPase, C-terminal domain"/>
    <property type="match status" value="1"/>
</dbReference>
<dbReference type="PRINTS" id="PR00344">
    <property type="entry name" value="BCTRLSENSOR"/>
</dbReference>
<comment type="caution">
    <text evidence="8">The sequence shown here is derived from an EMBL/GenBank/DDBJ whole genome shotgun (WGS) entry which is preliminary data.</text>
</comment>
<keyword evidence="1 4" id="KW-0597">Phosphoprotein</keyword>
<accession>A0A9P7KKY4</accession>
<evidence type="ECO:0000313" key="9">
    <source>
        <dbReference type="Proteomes" id="UP000782241"/>
    </source>
</evidence>
<dbReference type="Pfam" id="PF02518">
    <property type="entry name" value="HATPase_c"/>
    <property type="match status" value="1"/>
</dbReference>
<dbReference type="InterPro" id="IPR003594">
    <property type="entry name" value="HATPase_dom"/>
</dbReference>
<dbReference type="InterPro" id="IPR029016">
    <property type="entry name" value="GAF-like_dom_sf"/>
</dbReference>
<reference evidence="8" key="1">
    <citation type="submission" date="2021-04" db="EMBL/GenBank/DDBJ databases">
        <title>Draft genome of Fusarium avenaceum strain F156N33, isolated from an atmospheric sample in Virginia.</title>
        <authorList>
            <person name="Yang S."/>
            <person name="Vinatzer B.A."/>
            <person name="Coleman J."/>
        </authorList>
    </citation>
    <scope>NUCLEOTIDE SEQUENCE</scope>
    <source>
        <strain evidence="8">F156N33</strain>
    </source>
</reference>
<dbReference type="PANTHER" id="PTHR43719">
    <property type="entry name" value="TWO-COMPONENT HISTIDINE KINASE"/>
    <property type="match status" value="1"/>
</dbReference>
<feature type="region of interest" description="Disordered" evidence="5">
    <location>
        <begin position="392"/>
        <end position="416"/>
    </location>
</feature>
<dbReference type="InterPro" id="IPR001789">
    <property type="entry name" value="Sig_transdc_resp-reg_receiver"/>
</dbReference>
<dbReference type="Gene3D" id="3.30.450.40">
    <property type="match status" value="1"/>
</dbReference>
<dbReference type="InterPro" id="IPR005467">
    <property type="entry name" value="His_kinase_dom"/>
</dbReference>
<dbReference type="InterPro" id="IPR036890">
    <property type="entry name" value="HATPase_C_sf"/>
</dbReference>
<dbReference type="InterPro" id="IPR050956">
    <property type="entry name" value="2C_system_His_kinase"/>
</dbReference>
<dbReference type="InterPro" id="IPR011006">
    <property type="entry name" value="CheY-like_superfamily"/>
</dbReference>
<dbReference type="CDD" id="cd17546">
    <property type="entry name" value="REC_hyHK_CKI1_RcsC-like"/>
    <property type="match status" value="1"/>
</dbReference>
<dbReference type="SMART" id="SM00448">
    <property type="entry name" value="REC"/>
    <property type="match status" value="1"/>
</dbReference>
<dbReference type="Gene3D" id="1.10.287.130">
    <property type="match status" value="1"/>
</dbReference>
<evidence type="ECO:0000256" key="2">
    <source>
        <dbReference type="ARBA" id="ARBA00022679"/>
    </source>
</evidence>
<dbReference type="CDD" id="cd00082">
    <property type="entry name" value="HisKA"/>
    <property type="match status" value="1"/>
</dbReference>
<evidence type="ECO:0000259" key="7">
    <source>
        <dbReference type="PROSITE" id="PS50110"/>
    </source>
</evidence>
<dbReference type="Gene3D" id="3.40.50.2300">
    <property type="match status" value="1"/>
</dbReference>
<dbReference type="SUPFAM" id="SSF55874">
    <property type="entry name" value="ATPase domain of HSP90 chaperone/DNA topoisomerase II/histidine kinase"/>
    <property type="match status" value="1"/>
</dbReference>
<name>A0A9P7KKY4_9HYPO</name>
<dbReference type="SUPFAM" id="SSF55781">
    <property type="entry name" value="GAF domain-like"/>
    <property type="match status" value="1"/>
</dbReference>
<dbReference type="SMART" id="SM00388">
    <property type="entry name" value="HisKA"/>
    <property type="match status" value="1"/>
</dbReference>
<dbReference type="GO" id="GO:0000155">
    <property type="term" value="F:phosphorelay sensor kinase activity"/>
    <property type="evidence" value="ECO:0007669"/>
    <property type="project" value="InterPro"/>
</dbReference>
<feature type="modified residue" description="4-aspartylphosphate" evidence="4">
    <location>
        <position position="1055"/>
    </location>
</feature>
<dbReference type="AlphaFoldDB" id="A0A9P7KKY4"/>
<dbReference type="Pfam" id="PF00512">
    <property type="entry name" value="HisKA"/>
    <property type="match status" value="1"/>
</dbReference>
<gene>
    <name evidence="8" type="ORF">KAF25_010309</name>
</gene>
<dbReference type="SUPFAM" id="SSF47384">
    <property type="entry name" value="Homodimeric domain of signal transducing histidine kinase"/>
    <property type="match status" value="1"/>
</dbReference>
<dbReference type="PANTHER" id="PTHR43719:SF69">
    <property type="entry name" value="HISTIDINE KINASE G7"/>
    <property type="match status" value="1"/>
</dbReference>
<dbReference type="EMBL" id="JAGPUO010000020">
    <property type="protein sequence ID" value="KAG5656756.1"/>
    <property type="molecule type" value="Genomic_DNA"/>
</dbReference>
<proteinExistence type="predicted"/>
<evidence type="ECO:0000256" key="3">
    <source>
        <dbReference type="ARBA" id="ARBA00022777"/>
    </source>
</evidence>